<dbReference type="InterPro" id="IPR035979">
    <property type="entry name" value="RBD_domain_sf"/>
</dbReference>
<evidence type="ECO:0000313" key="5">
    <source>
        <dbReference type="EMBL" id="KAF9662478.1"/>
    </source>
</evidence>
<feature type="compositionally biased region" description="Basic and acidic residues" evidence="3">
    <location>
        <begin position="94"/>
        <end position="141"/>
    </location>
</feature>
<keyword evidence="1 2" id="KW-0694">RNA-binding</keyword>
<dbReference type="PANTHER" id="PTHR48024">
    <property type="entry name" value="GEO13361P1-RELATED"/>
    <property type="match status" value="1"/>
</dbReference>
<name>A0A835J4J8_9ROSI</name>
<accession>A0A835J4J8</accession>
<dbReference type="InterPro" id="IPR012677">
    <property type="entry name" value="Nucleotide-bd_a/b_plait_sf"/>
</dbReference>
<dbReference type="SMART" id="SM00360">
    <property type="entry name" value="RRM"/>
    <property type="match status" value="1"/>
</dbReference>
<dbReference type="GO" id="GO:0005634">
    <property type="term" value="C:nucleus"/>
    <property type="evidence" value="ECO:0007669"/>
    <property type="project" value="TreeGrafter"/>
</dbReference>
<evidence type="ECO:0000256" key="2">
    <source>
        <dbReference type="PROSITE-ProRule" id="PRU00176"/>
    </source>
</evidence>
<dbReference type="SUPFAM" id="SSF54928">
    <property type="entry name" value="RNA-binding domain, RBD"/>
    <property type="match status" value="1"/>
</dbReference>
<gene>
    <name evidence="5" type="ORF">SADUNF_Sadunf18G0057300</name>
</gene>
<reference evidence="5 6" key="1">
    <citation type="submission" date="2020-10" db="EMBL/GenBank/DDBJ databases">
        <title>Plant Genome Project.</title>
        <authorList>
            <person name="Zhang R.-G."/>
        </authorList>
    </citation>
    <scope>NUCLEOTIDE SEQUENCE [LARGE SCALE GENOMIC DNA]</scope>
    <source>
        <strain evidence="5">FAFU-HL-1</strain>
        <tissue evidence="5">Leaf</tissue>
    </source>
</reference>
<feature type="region of interest" description="Disordered" evidence="3">
    <location>
        <begin position="157"/>
        <end position="195"/>
    </location>
</feature>
<feature type="domain" description="RRM" evidence="4">
    <location>
        <begin position="7"/>
        <end position="84"/>
    </location>
</feature>
<dbReference type="InterPro" id="IPR000504">
    <property type="entry name" value="RRM_dom"/>
</dbReference>
<evidence type="ECO:0000256" key="1">
    <source>
        <dbReference type="ARBA" id="ARBA00022884"/>
    </source>
</evidence>
<dbReference type="CDD" id="cd00590">
    <property type="entry name" value="RRM_SF"/>
    <property type="match status" value="1"/>
</dbReference>
<feature type="region of interest" description="Disordered" evidence="3">
    <location>
        <begin position="250"/>
        <end position="279"/>
    </location>
</feature>
<keyword evidence="6" id="KW-1185">Reference proteome</keyword>
<protein>
    <recommendedName>
        <fullName evidence="4">RRM domain-containing protein</fullName>
    </recommendedName>
</protein>
<dbReference type="Gene3D" id="3.30.70.330">
    <property type="match status" value="1"/>
</dbReference>
<evidence type="ECO:0000313" key="6">
    <source>
        <dbReference type="Proteomes" id="UP000657918"/>
    </source>
</evidence>
<organism evidence="5 6">
    <name type="scientific">Salix dunnii</name>
    <dbReference type="NCBI Taxonomy" id="1413687"/>
    <lineage>
        <taxon>Eukaryota</taxon>
        <taxon>Viridiplantae</taxon>
        <taxon>Streptophyta</taxon>
        <taxon>Embryophyta</taxon>
        <taxon>Tracheophyta</taxon>
        <taxon>Spermatophyta</taxon>
        <taxon>Magnoliopsida</taxon>
        <taxon>eudicotyledons</taxon>
        <taxon>Gunneridae</taxon>
        <taxon>Pentapetalae</taxon>
        <taxon>rosids</taxon>
        <taxon>fabids</taxon>
        <taxon>Malpighiales</taxon>
        <taxon>Salicaceae</taxon>
        <taxon>Saliceae</taxon>
        <taxon>Salix</taxon>
    </lineage>
</organism>
<dbReference type="GO" id="GO:0005739">
    <property type="term" value="C:mitochondrion"/>
    <property type="evidence" value="ECO:0007669"/>
    <property type="project" value="TreeGrafter"/>
</dbReference>
<dbReference type="PROSITE" id="PS50102">
    <property type="entry name" value="RRM"/>
    <property type="match status" value="1"/>
</dbReference>
<sequence length="471" mass="54360">MTIDDERSIYIGGLPYNASEDTLRRVFNLYGSIVAVKIINNNGSRGKCYGFVTFRNPRSVIDAINDMNGKTIDRRVVRVNGVTSRGGKSNFTEEDIRSHAERDRERGRDRDYDHDRDKHQQWHDDRSRERDRSWGYDEDSERGYEHTRLHDRARDGFYGRDRSRERELENNEQEKESKSDKNKEKSHDLDGDRDWEMCGTISNPTIVDKASYQNSRKLNGYILFVYVAYLSCHSLVLCSIYNDQHKREISSGSSDDYHDEANENLERSTKKHDELQNKEKSNLLANQVSHVEERLENKQQFVSDLQKKALILEGALLTAKKLSSQRRMQLTKLQKCFLQTKEYSSRLKSCEQELKVIGNAASTVRYSWYHVPCIFHIMRGEHCVRLLGDTWSVVETSNKQRLSVGHGIKLGSHSLDWNAFGLISYSVVDAAMIDSETGDDTASRDGIITTFVITNRLILVAARFHKIDEVG</sequence>
<proteinExistence type="predicted"/>
<dbReference type="PANTHER" id="PTHR48024:SF56">
    <property type="entry name" value="HETEROGENEOUS NUCLEAR RIBONUCLEOPROTEIN A0"/>
    <property type="match status" value="1"/>
</dbReference>
<dbReference type="EMBL" id="JADGMS010000018">
    <property type="protein sequence ID" value="KAF9662478.1"/>
    <property type="molecule type" value="Genomic_DNA"/>
</dbReference>
<dbReference type="AlphaFoldDB" id="A0A835J4J8"/>
<evidence type="ECO:0000259" key="4">
    <source>
        <dbReference type="PROSITE" id="PS50102"/>
    </source>
</evidence>
<comment type="caution">
    <text evidence="5">The sequence shown here is derived from an EMBL/GenBank/DDBJ whole genome shotgun (WGS) entry which is preliminary data.</text>
</comment>
<dbReference type="GO" id="GO:0003723">
    <property type="term" value="F:RNA binding"/>
    <property type="evidence" value="ECO:0007669"/>
    <property type="project" value="UniProtKB-UniRule"/>
</dbReference>
<evidence type="ECO:0000256" key="3">
    <source>
        <dbReference type="SAM" id="MobiDB-lite"/>
    </source>
</evidence>
<feature type="region of interest" description="Disordered" evidence="3">
    <location>
        <begin position="83"/>
        <end position="141"/>
    </location>
</feature>
<dbReference type="Proteomes" id="UP000657918">
    <property type="component" value="Unassembled WGS sequence"/>
</dbReference>
<dbReference type="Pfam" id="PF00076">
    <property type="entry name" value="RRM_1"/>
    <property type="match status" value="1"/>
</dbReference>
<dbReference type="InterPro" id="IPR050886">
    <property type="entry name" value="RNA-binding_reg"/>
</dbReference>
<dbReference type="OrthoDB" id="272703at2759"/>